<name>A0A839VDK3_9GAMM</name>
<dbReference type="AlphaFoldDB" id="A0A839VDK3"/>
<protein>
    <recommendedName>
        <fullName evidence="3">Carboxypeptidase regulatory-like domain-containing protein</fullName>
    </recommendedName>
</protein>
<evidence type="ECO:0008006" key="3">
    <source>
        <dbReference type="Google" id="ProtNLM"/>
    </source>
</evidence>
<keyword evidence="2" id="KW-1185">Reference proteome</keyword>
<reference evidence="1 2" key="1">
    <citation type="submission" date="2020-08" db="EMBL/GenBank/DDBJ databases">
        <title>Genomic Encyclopedia of Type Strains, Phase III (KMG-III): the genomes of soil and plant-associated and newly described type strains.</title>
        <authorList>
            <person name="Whitman W."/>
        </authorList>
    </citation>
    <scope>NUCLEOTIDE SEQUENCE [LARGE SCALE GENOMIC DNA]</scope>
    <source>
        <strain evidence="1 2">CECT 7282</strain>
    </source>
</reference>
<comment type="caution">
    <text evidence="1">The sequence shown here is derived from an EMBL/GenBank/DDBJ whole genome shotgun (WGS) entry which is preliminary data.</text>
</comment>
<dbReference type="EMBL" id="JACHXP010000021">
    <property type="protein sequence ID" value="MBB3192040.1"/>
    <property type="molecule type" value="Genomic_DNA"/>
</dbReference>
<proteinExistence type="predicted"/>
<dbReference type="RefSeq" id="WP_246390020.1">
    <property type="nucleotide sequence ID" value="NZ_JACHXP010000021.1"/>
</dbReference>
<sequence>MVTDYGAGKAGLLAGFSLDSSDYAVTAEYGEGSALLEHNPKPAPTFNYLPSNWMQRPLVPSTRLVYEDLTPEEPTYLGQISGTVTVKGDPSAQRVLAFVRSTGKKVAETTSASDGTYTLTGLDPDAAHYVVALDKNLEYNGVIADNIVPEVPA</sequence>
<evidence type="ECO:0000313" key="2">
    <source>
        <dbReference type="Proteomes" id="UP000547614"/>
    </source>
</evidence>
<dbReference type="Proteomes" id="UP000547614">
    <property type="component" value="Unassembled WGS sequence"/>
</dbReference>
<gene>
    <name evidence="1" type="ORF">FHR94_003316</name>
</gene>
<accession>A0A839VDK3</accession>
<evidence type="ECO:0000313" key="1">
    <source>
        <dbReference type="EMBL" id="MBB3192040.1"/>
    </source>
</evidence>
<organism evidence="1 2">
    <name type="scientific">Halomonas cerina</name>
    <dbReference type="NCBI Taxonomy" id="447424"/>
    <lineage>
        <taxon>Bacteria</taxon>
        <taxon>Pseudomonadati</taxon>
        <taxon>Pseudomonadota</taxon>
        <taxon>Gammaproteobacteria</taxon>
        <taxon>Oceanospirillales</taxon>
        <taxon>Halomonadaceae</taxon>
        <taxon>Halomonas</taxon>
    </lineage>
</organism>